<organism evidence="10 11">
    <name type="scientific">Nelumbo nucifera</name>
    <name type="common">Sacred lotus</name>
    <dbReference type="NCBI Taxonomy" id="4432"/>
    <lineage>
        <taxon>Eukaryota</taxon>
        <taxon>Viridiplantae</taxon>
        <taxon>Streptophyta</taxon>
        <taxon>Embryophyta</taxon>
        <taxon>Tracheophyta</taxon>
        <taxon>Spermatophyta</taxon>
        <taxon>Magnoliopsida</taxon>
        <taxon>Proteales</taxon>
        <taxon>Nelumbonaceae</taxon>
        <taxon>Nelumbo</taxon>
    </lineage>
</organism>
<dbReference type="Pfam" id="PF13962">
    <property type="entry name" value="PGG"/>
    <property type="match status" value="1"/>
</dbReference>
<evidence type="ECO:0000256" key="4">
    <source>
        <dbReference type="ARBA" id="ARBA00022989"/>
    </source>
</evidence>
<accession>A0A822ZLI4</accession>
<protein>
    <recommendedName>
        <fullName evidence="9">PGG domain-containing protein</fullName>
    </recommendedName>
</protein>
<feature type="transmembrane region" description="Helical" evidence="8">
    <location>
        <begin position="356"/>
        <end position="380"/>
    </location>
</feature>
<evidence type="ECO:0000313" key="11">
    <source>
        <dbReference type="Proteomes" id="UP000607653"/>
    </source>
</evidence>
<evidence type="ECO:0000256" key="8">
    <source>
        <dbReference type="SAM" id="Phobius"/>
    </source>
</evidence>
<proteinExistence type="predicted"/>
<dbReference type="PANTHER" id="PTHR24186:SF56">
    <property type="entry name" value="PGG DOMAIN-CONTAINING PROTEIN"/>
    <property type="match status" value="1"/>
</dbReference>
<dbReference type="InterPro" id="IPR026961">
    <property type="entry name" value="PGG_dom"/>
</dbReference>
<dbReference type="Pfam" id="PF12796">
    <property type="entry name" value="Ank_2"/>
    <property type="match status" value="2"/>
</dbReference>
<dbReference type="InterPro" id="IPR036770">
    <property type="entry name" value="Ankyrin_rpt-contain_sf"/>
</dbReference>
<keyword evidence="6 8" id="KW-0472">Membrane</keyword>
<evidence type="ECO:0000313" key="10">
    <source>
        <dbReference type="EMBL" id="DAD45613.1"/>
    </source>
</evidence>
<keyword evidence="2 8" id="KW-0812">Transmembrane</keyword>
<dbReference type="InterPro" id="IPR002110">
    <property type="entry name" value="Ankyrin_rpt"/>
</dbReference>
<dbReference type="SUPFAM" id="SSF48403">
    <property type="entry name" value="Ankyrin repeat"/>
    <property type="match status" value="1"/>
</dbReference>
<dbReference type="Gene3D" id="1.25.40.20">
    <property type="entry name" value="Ankyrin repeat-containing domain"/>
    <property type="match status" value="2"/>
</dbReference>
<evidence type="ECO:0000256" key="7">
    <source>
        <dbReference type="PROSITE-ProRule" id="PRU00023"/>
    </source>
</evidence>
<keyword evidence="11" id="KW-1185">Reference proteome</keyword>
<name>A0A822ZLI4_NELNU</name>
<feature type="repeat" description="ANK" evidence="7">
    <location>
        <begin position="39"/>
        <end position="60"/>
    </location>
</feature>
<sequence length="484" mass="53250">MSTTVDGRLFEASRTGNVDHLLQLIRDDPLALEALALSSGETPLHIAAMAGHLDFVKMMIGLKPEFAKEVNQDGLSPLHMASANGNLEIVRELLKLGPELCRIKGKDRRVSLHHAAMKGRVDVIAELLSACTESLGDVSVLGETALHLSVKNHQFEAFKVLVEGIKHLNKEYLLNRKDKHGNTVLHLATYSKQLEAKLLFSTFDSGTVEVNATNETGLTALDLLVSFQSEAGDREILEILQSAGAKRARDGTSPHSPMNNIDEQVIIDRPTTSQTTQRTQCPMDRLVEFFKFQRGRDPPSDARSALLVIAILIATTTYQAVLSPPGGLWQDSTAPDGNYTMKAHTAGKSILGSVDLISFGLFVFSNSAGFFLSLFMINILTSGFPLQLELQISLIAMMLTYDTAMGAIIPNGRMKTLFIIISSVLPTAIPCVAKLVRVLIHRSKCRMTQWRIFQPKLTQLCNLYEPFYTTYLHSHIFASFSNAA</sequence>
<feature type="transmembrane region" description="Helical" evidence="8">
    <location>
        <begin position="392"/>
        <end position="410"/>
    </location>
</feature>
<comment type="subcellular location">
    <subcellularLocation>
        <location evidence="1">Membrane</location>
        <topology evidence="1">Multi-pass membrane protein</topology>
    </subcellularLocation>
</comment>
<reference evidence="10 11" key="1">
    <citation type="journal article" date="2020" name="Mol. Biol. Evol.">
        <title>Distinct Expression and Methylation Patterns for Genes with Different Fates following a Single Whole-Genome Duplication in Flowering Plants.</title>
        <authorList>
            <person name="Shi T."/>
            <person name="Rahmani R.S."/>
            <person name="Gugger P.F."/>
            <person name="Wang M."/>
            <person name="Li H."/>
            <person name="Zhang Y."/>
            <person name="Li Z."/>
            <person name="Wang Q."/>
            <person name="Van de Peer Y."/>
            <person name="Marchal K."/>
            <person name="Chen J."/>
        </authorList>
    </citation>
    <scope>NUCLEOTIDE SEQUENCE [LARGE SCALE GENOMIC DNA]</scope>
    <source>
        <tissue evidence="10">Leaf</tissue>
    </source>
</reference>
<keyword evidence="5 7" id="KW-0040">ANK repeat</keyword>
<evidence type="ECO:0000256" key="2">
    <source>
        <dbReference type="ARBA" id="ARBA00022692"/>
    </source>
</evidence>
<dbReference type="SMART" id="SM00248">
    <property type="entry name" value="ANK"/>
    <property type="match status" value="6"/>
</dbReference>
<dbReference type="AlphaFoldDB" id="A0A822ZLI4"/>
<dbReference type="PANTHER" id="PTHR24186">
    <property type="entry name" value="PROTEIN PHOSPHATASE 1 REGULATORY SUBUNIT"/>
    <property type="match status" value="1"/>
</dbReference>
<feature type="domain" description="PGG" evidence="9">
    <location>
        <begin position="301"/>
        <end position="399"/>
    </location>
</feature>
<comment type="caution">
    <text evidence="10">The sequence shown here is derived from an EMBL/GenBank/DDBJ whole genome shotgun (WGS) entry which is preliminary data.</text>
</comment>
<evidence type="ECO:0000256" key="6">
    <source>
        <dbReference type="ARBA" id="ARBA00023136"/>
    </source>
</evidence>
<dbReference type="PROSITE" id="PS50088">
    <property type="entry name" value="ANK_REPEAT"/>
    <property type="match status" value="2"/>
</dbReference>
<dbReference type="PROSITE" id="PS50297">
    <property type="entry name" value="ANK_REP_REGION"/>
    <property type="match status" value="2"/>
</dbReference>
<evidence type="ECO:0000256" key="3">
    <source>
        <dbReference type="ARBA" id="ARBA00022737"/>
    </source>
</evidence>
<dbReference type="Proteomes" id="UP000607653">
    <property type="component" value="Unassembled WGS sequence"/>
</dbReference>
<dbReference type="EMBL" id="DUZY01000007">
    <property type="protein sequence ID" value="DAD45613.1"/>
    <property type="molecule type" value="Genomic_DNA"/>
</dbReference>
<evidence type="ECO:0000256" key="5">
    <source>
        <dbReference type="ARBA" id="ARBA00023043"/>
    </source>
</evidence>
<feature type="transmembrane region" description="Helical" evidence="8">
    <location>
        <begin position="416"/>
        <end position="440"/>
    </location>
</feature>
<evidence type="ECO:0000256" key="1">
    <source>
        <dbReference type="ARBA" id="ARBA00004141"/>
    </source>
</evidence>
<evidence type="ECO:0000259" key="9">
    <source>
        <dbReference type="Pfam" id="PF13962"/>
    </source>
</evidence>
<dbReference type="GO" id="GO:0016020">
    <property type="term" value="C:membrane"/>
    <property type="evidence" value="ECO:0007669"/>
    <property type="project" value="UniProtKB-SubCell"/>
</dbReference>
<feature type="repeat" description="ANK" evidence="7">
    <location>
        <begin position="73"/>
        <end position="100"/>
    </location>
</feature>
<keyword evidence="3" id="KW-0677">Repeat</keyword>
<gene>
    <name evidence="10" type="ORF">HUJ06_003843</name>
</gene>
<keyword evidence="4 8" id="KW-1133">Transmembrane helix</keyword>